<comment type="caution">
    <text evidence="1">The sequence shown here is derived from an EMBL/GenBank/DDBJ whole genome shotgun (WGS) entry which is preliminary data.</text>
</comment>
<name>A0A8J3QTU6_9ACTN</name>
<dbReference type="AlphaFoldDB" id="A0A8J3QTU6"/>
<dbReference type="Proteomes" id="UP000642748">
    <property type="component" value="Unassembled WGS sequence"/>
</dbReference>
<sequence length="57" mass="5778">MNNPGSASSPLIDSTARLTPALGLVPAIYVPATPAPSVARAVGRILQRVAHRFGIGA</sequence>
<protein>
    <submittedName>
        <fullName evidence="1">Uncharacterized protein</fullName>
    </submittedName>
</protein>
<dbReference type="EMBL" id="BONZ01000049">
    <property type="protein sequence ID" value="GIH16969.1"/>
    <property type="molecule type" value="Genomic_DNA"/>
</dbReference>
<organism evidence="1 2">
    <name type="scientific">Rugosimonospora africana</name>
    <dbReference type="NCBI Taxonomy" id="556532"/>
    <lineage>
        <taxon>Bacteria</taxon>
        <taxon>Bacillati</taxon>
        <taxon>Actinomycetota</taxon>
        <taxon>Actinomycetes</taxon>
        <taxon>Micromonosporales</taxon>
        <taxon>Micromonosporaceae</taxon>
        <taxon>Rugosimonospora</taxon>
    </lineage>
</organism>
<keyword evidence="2" id="KW-1185">Reference proteome</keyword>
<evidence type="ECO:0000313" key="2">
    <source>
        <dbReference type="Proteomes" id="UP000642748"/>
    </source>
</evidence>
<dbReference type="RefSeq" id="WP_203920536.1">
    <property type="nucleotide sequence ID" value="NZ_BONZ01000049.1"/>
</dbReference>
<gene>
    <name evidence="1" type="ORF">Raf01_51410</name>
</gene>
<evidence type="ECO:0000313" key="1">
    <source>
        <dbReference type="EMBL" id="GIH16969.1"/>
    </source>
</evidence>
<accession>A0A8J3QTU6</accession>
<reference evidence="1" key="1">
    <citation type="submission" date="2021-01" db="EMBL/GenBank/DDBJ databases">
        <title>Whole genome shotgun sequence of Rugosimonospora africana NBRC 104875.</title>
        <authorList>
            <person name="Komaki H."/>
            <person name="Tamura T."/>
        </authorList>
    </citation>
    <scope>NUCLEOTIDE SEQUENCE</scope>
    <source>
        <strain evidence="1">NBRC 104875</strain>
    </source>
</reference>
<proteinExistence type="predicted"/>